<reference evidence="5 6" key="1">
    <citation type="journal article" date="2024" name="Commun. Biol.">
        <title>Comparative genomic analysis of thermophilic fungi reveals convergent evolutionary adaptations and gene losses.</title>
        <authorList>
            <person name="Steindorff A.S."/>
            <person name="Aguilar-Pontes M.V."/>
            <person name="Robinson A.J."/>
            <person name="Andreopoulos B."/>
            <person name="LaButti K."/>
            <person name="Kuo A."/>
            <person name="Mondo S."/>
            <person name="Riley R."/>
            <person name="Otillar R."/>
            <person name="Haridas S."/>
            <person name="Lipzen A."/>
            <person name="Grimwood J."/>
            <person name="Schmutz J."/>
            <person name="Clum A."/>
            <person name="Reid I.D."/>
            <person name="Moisan M.C."/>
            <person name="Butler G."/>
            <person name="Nguyen T.T.M."/>
            <person name="Dewar K."/>
            <person name="Conant G."/>
            <person name="Drula E."/>
            <person name="Henrissat B."/>
            <person name="Hansel C."/>
            <person name="Singer S."/>
            <person name="Hutchinson M.I."/>
            <person name="de Vries R.P."/>
            <person name="Natvig D.O."/>
            <person name="Powell A.J."/>
            <person name="Tsang A."/>
            <person name="Grigoriev I.V."/>
        </authorList>
    </citation>
    <scope>NUCLEOTIDE SEQUENCE [LARGE SCALE GENOMIC DNA]</scope>
    <source>
        <strain evidence="5 6">ATCC 22073</strain>
    </source>
</reference>
<feature type="region of interest" description="Disordered" evidence="4">
    <location>
        <begin position="19"/>
        <end position="60"/>
    </location>
</feature>
<evidence type="ECO:0000256" key="2">
    <source>
        <dbReference type="ARBA" id="ARBA00023186"/>
    </source>
</evidence>
<comment type="similarity">
    <text evidence="3">Belongs to the UreF family.</text>
</comment>
<evidence type="ECO:0000313" key="6">
    <source>
        <dbReference type="Proteomes" id="UP001600064"/>
    </source>
</evidence>
<dbReference type="EMBL" id="JAZGUE010000002">
    <property type="protein sequence ID" value="KAL2269718.1"/>
    <property type="molecule type" value="Genomic_DNA"/>
</dbReference>
<organism evidence="5 6">
    <name type="scientific">Remersonia thermophila</name>
    <dbReference type="NCBI Taxonomy" id="72144"/>
    <lineage>
        <taxon>Eukaryota</taxon>
        <taxon>Fungi</taxon>
        <taxon>Dikarya</taxon>
        <taxon>Ascomycota</taxon>
        <taxon>Pezizomycotina</taxon>
        <taxon>Sordariomycetes</taxon>
        <taxon>Sordariomycetidae</taxon>
        <taxon>Sordariales</taxon>
        <taxon>Sordariales incertae sedis</taxon>
        <taxon>Remersonia</taxon>
    </lineage>
</organism>
<dbReference type="Gene3D" id="1.10.4190.10">
    <property type="entry name" value="Urease accessory protein UreF"/>
    <property type="match status" value="1"/>
</dbReference>
<dbReference type="Proteomes" id="UP001600064">
    <property type="component" value="Unassembled WGS sequence"/>
</dbReference>
<proteinExistence type="inferred from homology"/>
<gene>
    <name evidence="5" type="ORF">VTJ83DRAFT_1902</name>
</gene>
<keyword evidence="1" id="KW-0996">Nickel insertion</keyword>
<feature type="compositionally biased region" description="Pro residues" evidence="4">
    <location>
        <begin position="35"/>
        <end position="44"/>
    </location>
</feature>
<evidence type="ECO:0000313" key="5">
    <source>
        <dbReference type="EMBL" id="KAL2269718.1"/>
    </source>
</evidence>
<dbReference type="PANTHER" id="PTHR33620">
    <property type="entry name" value="UREASE ACCESSORY PROTEIN F"/>
    <property type="match status" value="1"/>
</dbReference>
<evidence type="ECO:0008006" key="7">
    <source>
        <dbReference type="Google" id="ProtNLM"/>
    </source>
</evidence>
<evidence type="ECO:0000256" key="3">
    <source>
        <dbReference type="ARBA" id="ARBA00046339"/>
    </source>
</evidence>
<dbReference type="InterPro" id="IPR002639">
    <property type="entry name" value="UreF"/>
</dbReference>
<dbReference type="HAMAP" id="MF_01385">
    <property type="entry name" value="UreF"/>
    <property type="match status" value="1"/>
</dbReference>
<feature type="compositionally biased region" description="Low complexity" evidence="4">
    <location>
        <begin position="239"/>
        <end position="250"/>
    </location>
</feature>
<dbReference type="GeneID" id="98122757"/>
<feature type="region of interest" description="Disordered" evidence="4">
    <location>
        <begin position="202"/>
        <end position="222"/>
    </location>
</feature>
<dbReference type="PANTHER" id="PTHR33620:SF1">
    <property type="entry name" value="UREASE ACCESSORY PROTEIN F"/>
    <property type="match status" value="1"/>
</dbReference>
<name>A0ABR4DH90_9PEZI</name>
<protein>
    <recommendedName>
        <fullName evidence="7">Urease accessory protein UreF</fullName>
    </recommendedName>
</protein>
<sequence length="363" mass="38075">MDTPDDPLDCEIAELERKLAEAKARARRRQAQQPRQPPHPPHPTLPNYTDLPSPTAPPTPPSAANHFLLLLSDSALPLGSFAFSSGLESYLTHQKAPTTRLHHPSSSSPFSSFSTFLPLSLSSVAATSLPFVLAAHRLISIHPGRSADDGDDDGSSLLAAGLASLDDAADAAIPCTVARRASVAQGRALLSIWERAFAAGVAERQRGQQEQQPPPPPPPSRDAVEVAALKRFSALLKGAAPPGSGSGTAAAEDEADNDPPAVSAHLAPLFGAISAVLGLSAEQTAYVFLLGHTKAVVSAAVRAGVFGPYQAQRTLAGAGVQELIGAVVTREWHTPVEEAGQTVPVLDLWVGRHEVLYSRIFNS</sequence>
<dbReference type="RefSeq" id="XP_070868442.1">
    <property type="nucleotide sequence ID" value="XM_071008113.1"/>
</dbReference>
<keyword evidence="6" id="KW-1185">Reference proteome</keyword>
<comment type="caution">
    <text evidence="5">The sequence shown here is derived from an EMBL/GenBank/DDBJ whole genome shotgun (WGS) entry which is preliminary data.</text>
</comment>
<dbReference type="Pfam" id="PF01730">
    <property type="entry name" value="UreF"/>
    <property type="match status" value="1"/>
</dbReference>
<dbReference type="InterPro" id="IPR038277">
    <property type="entry name" value="UreF_sf"/>
</dbReference>
<feature type="region of interest" description="Disordered" evidence="4">
    <location>
        <begin position="239"/>
        <end position="258"/>
    </location>
</feature>
<evidence type="ECO:0000256" key="4">
    <source>
        <dbReference type="SAM" id="MobiDB-lite"/>
    </source>
</evidence>
<keyword evidence="2" id="KW-0143">Chaperone</keyword>
<evidence type="ECO:0000256" key="1">
    <source>
        <dbReference type="ARBA" id="ARBA00022988"/>
    </source>
</evidence>
<accession>A0ABR4DH90</accession>